<proteinExistence type="predicted"/>
<gene>
    <name evidence="2" type="ORF">SDC9_122457</name>
</gene>
<organism evidence="2">
    <name type="scientific">bioreactor metagenome</name>
    <dbReference type="NCBI Taxonomy" id="1076179"/>
    <lineage>
        <taxon>unclassified sequences</taxon>
        <taxon>metagenomes</taxon>
        <taxon>ecological metagenomes</taxon>
    </lineage>
</organism>
<comment type="caution">
    <text evidence="2">The sequence shown here is derived from an EMBL/GenBank/DDBJ whole genome shotgun (WGS) entry which is preliminary data.</text>
</comment>
<dbReference type="EMBL" id="VSSQ01026642">
    <property type="protein sequence ID" value="MPM75464.1"/>
    <property type="molecule type" value="Genomic_DNA"/>
</dbReference>
<protein>
    <submittedName>
        <fullName evidence="2">Uncharacterized protein</fullName>
    </submittedName>
</protein>
<feature type="compositionally biased region" description="Polar residues" evidence="1">
    <location>
        <begin position="35"/>
        <end position="54"/>
    </location>
</feature>
<feature type="region of interest" description="Disordered" evidence="1">
    <location>
        <begin position="31"/>
        <end position="57"/>
    </location>
</feature>
<name>A0A645CEW9_9ZZZZ</name>
<dbReference type="AlphaFoldDB" id="A0A645CEW9"/>
<accession>A0A645CEW9</accession>
<sequence length="131" mass="13587">MTDQLNAARTPRETSVSMLVEPCRRLRQAALWNGSAAQKTTGSDSATSSHSQPGNRIRGVRASTIATSPSGTVRNAATISRLRSIRTRSSAAVDSSPSRTSAAPYPAFSTVAIASSARAGSRPVTTARSVA</sequence>
<reference evidence="2" key="1">
    <citation type="submission" date="2019-08" db="EMBL/GenBank/DDBJ databases">
        <authorList>
            <person name="Kucharzyk K."/>
            <person name="Murdoch R.W."/>
            <person name="Higgins S."/>
            <person name="Loffler F."/>
        </authorList>
    </citation>
    <scope>NUCLEOTIDE SEQUENCE</scope>
</reference>
<evidence type="ECO:0000313" key="2">
    <source>
        <dbReference type="EMBL" id="MPM75464.1"/>
    </source>
</evidence>
<evidence type="ECO:0000256" key="1">
    <source>
        <dbReference type="SAM" id="MobiDB-lite"/>
    </source>
</evidence>